<feature type="region of interest" description="Disordered" evidence="5">
    <location>
        <begin position="124"/>
        <end position="145"/>
    </location>
</feature>
<evidence type="ECO:0000256" key="1">
    <source>
        <dbReference type="ARBA" id="ARBA00001974"/>
    </source>
</evidence>
<evidence type="ECO:0000256" key="2">
    <source>
        <dbReference type="ARBA" id="ARBA00022630"/>
    </source>
</evidence>
<keyword evidence="2" id="KW-0285">Flavoprotein</keyword>
<dbReference type="InterPro" id="IPR027477">
    <property type="entry name" value="Succ_DH/fumarate_Rdtase_cat_sf"/>
</dbReference>
<dbReference type="PANTHER" id="PTHR43400:SF10">
    <property type="entry name" value="3-OXOSTEROID 1-DEHYDROGENASE"/>
    <property type="match status" value="1"/>
</dbReference>
<reference evidence="7" key="2">
    <citation type="submission" date="2020-09" db="EMBL/GenBank/DDBJ databases">
        <authorList>
            <person name="Sun Q."/>
            <person name="Zhou Y."/>
        </authorList>
    </citation>
    <scope>NUCLEOTIDE SEQUENCE</scope>
    <source>
        <strain evidence="7">CGMCC 1.16012</strain>
    </source>
</reference>
<sequence length="568" mass="60577">MLNNNAAYPASSHPLPDTVDLVVIGSGAGGLTAALTGALEGLSCVVLEHMLVFGGTSARSSGTVWVPGNRMIADADADRIHAERYLSELIDGKGPEEIWRKFLDAAPLMQSDLEDRAGIGFRPFPTAPDYRQDKPGAAPGWRSLEPAPFDGRELGDDFARLAPPLPELMVFGGMMVTRAEAAKLLRADRSLSAALLGLRLTMRFLLDRLKGRRGTRLVLGNALVARLMKAARDAGVRLFSGVETSRLISENGRIIGVELSTGQRIMATRGVVLAGGGYPASPDWRARELPTPVAEHTPAAPGCIGRSIELGLDAGATLGPSGCDNAQWFPSSIMRRADGSTAVYPHIVLDRAKPGSLCVDQNGRRFTNEAESYHQFVRAMYEAEQAVPCWMICSRGFIARYGLGLIRPRTPSLRRYIRNGYLTEAATLAGLAGKIGLPAEALVQTVARFNAFAATGRDEDFGRGETIYDRAGGDAGHGPNPCLGTLEEGPYYAVRLEPTPLGTSRGLAADTQARVLKEDGEVLPGLYVCGNDMQSAFAGEYPGAGGQLAQAMTFGWIAARHAAGRNMT</sequence>
<dbReference type="InterPro" id="IPR036188">
    <property type="entry name" value="FAD/NAD-bd_sf"/>
</dbReference>
<keyword evidence="4" id="KW-0560">Oxidoreductase</keyword>
<evidence type="ECO:0000256" key="5">
    <source>
        <dbReference type="SAM" id="MobiDB-lite"/>
    </source>
</evidence>
<evidence type="ECO:0000313" key="8">
    <source>
        <dbReference type="Proteomes" id="UP000606730"/>
    </source>
</evidence>
<name>A0A917EHI0_9RHOB</name>
<dbReference type="Gene3D" id="3.50.50.60">
    <property type="entry name" value="FAD/NAD(P)-binding domain"/>
    <property type="match status" value="2"/>
</dbReference>
<dbReference type="AlphaFoldDB" id="A0A917EHI0"/>
<dbReference type="EMBL" id="BMKN01000001">
    <property type="protein sequence ID" value="GGE36844.1"/>
    <property type="molecule type" value="Genomic_DNA"/>
</dbReference>
<accession>A0A917EHI0</accession>
<dbReference type="OrthoDB" id="3178130at2"/>
<keyword evidence="8" id="KW-1185">Reference proteome</keyword>
<organism evidence="7 8">
    <name type="scientific">Actibacterium pelagium</name>
    <dbReference type="NCBI Taxonomy" id="2029103"/>
    <lineage>
        <taxon>Bacteria</taxon>
        <taxon>Pseudomonadati</taxon>
        <taxon>Pseudomonadota</taxon>
        <taxon>Alphaproteobacteria</taxon>
        <taxon>Rhodobacterales</taxon>
        <taxon>Roseobacteraceae</taxon>
        <taxon>Actibacterium</taxon>
    </lineage>
</organism>
<dbReference type="GO" id="GO:0016491">
    <property type="term" value="F:oxidoreductase activity"/>
    <property type="evidence" value="ECO:0007669"/>
    <property type="project" value="UniProtKB-KW"/>
</dbReference>
<dbReference type="PANTHER" id="PTHR43400">
    <property type="entry name" value="FUMARATE REDUCTASE"/>
    <property type="match status" value="1"/>
</dbReference>
<feature type="domain" description="FAD-dependent oxidoreductase 2 FAD-binding" evidence="6">
    <location>
        <begin position="20"/>
        <end position="547"/>
    </location>
</feature>
<evidence type="ECO:0000313" key="7">
    <source>
        <dbReference type="EMBL" id="GGE36844.1"/>
    </source>
</evidence>
<dbReference type="RefSeq" id="WP_095596966.1">
    <property type="nucleotide sequence ID" value="NZ_BMKN01000001.1"/>
</dbReference>
<keyword evidence="3" id="KW-0274">FAD</keyword>
<evidence type="ECO:0000256" key="4">
    <source>
        <dbReference type="ARBA" id="ARBA00023002"/>
    </source>
</evidence>
<dbReference type="GO" id="GO:0008202">
    <property type="term" value="P:steroid metabolic process"/>
    <property type="evidence" value="ECO:0007669"/>
    <property type="project" value="UniProtKB-ARBA"/>
</dbReference>
<evidence type="ECO:0000259" key="6">
    <source>
        <dbReference type="Pfam" id="PF00890"/>
    </source>
</evidence>
<dbReference type="Proteomes" id="UP000606730">
    <property type="component" value="Unassembled WGS sequence"/>
</dbReference>
<dbReference type="SUPFAM" id="SSF51905">
    <property type="entry name" value="FAD/NAD(P)-binding domain"/>
    <property type="match status" value="1"/>
</dbReference>
<comment type="caution">
    <text evidence="7">The sequence shown here is derived from an EMBL/GenBank/DDBJ whole genome shotgun (WGS) entry which is preliminary data.</text>
</comment>
<dbReference type="Gene3D" id="3.90.700.10">
    <property type="entry name" value="Succinate dehydrogenase/fumarate reductase flavoprotein, catalytic domain"/>
    <property type="match status" value="1"/>
</dbReference>
<dbReference type="Pfam" id="PF00890">
    <property type="entry name" value="FAD_binding_2"/>
    <property type="match status" value="1"/>
</dbReference>
<gene>
    <name evidence="7" type="ORF">GCM10011517_00710</name>
</gene>
<dbReference type="InterPro" id="IPR003953">
    <property type="entry name" value="FAD-dep_OxRdtase_2_FAD-bd"/>
</dbReference>
<dbReference type="SUPFAM" id="SSF56425">
    <property type="entry name" value="Succinate dehydrogenase/fumarate reductase flavoprotein, catalytic domain"/>
    <property type="match status" value="1"/>
</dbReference>
<evidence type="ECO:0000256" key="3">
    <source>
        <dbReference type="ARBA" id="ARBA00022827"/>
    </source>
</evidence>
<dbReference type="InterPro" id="IPR050315">
    <property type="entry name" value="FAD-oxidoreductase_2"/>
</dbReference>
<proteinExistence type="predicted"/>
<comment type="cofactor">
    <cofactor evidence="1">
        <name>FAD</name>
        <dbReference type="ChEBI" id="CHEBI:57692"/>
    </cofactor>
</comment>
<reference evidence="7" key="1">
    <citation type="journal article" date="2014" name="Int. J. Syst. Evol. Microbiol.">
        <title>Complete genome sequence of Corynebacterium casei LMG S-19264T (=DSM 44701T), isolated from a smear-ripened cheese.</title>
        <authorList>
            <consortium name="US DOE Joint Genome Institute (JGI-PGF)"/>
            <person name="Walter F."/>
            <person name="Albersmeier A."/>
            <person name="Kalinowski J."/>
            <person name="Ruckert C."/>
        </authorList>
    </citation>
    <scope>NUCLEOTIDE SEQUENCE</scope>
    <source>
        <strain evidence="7">CGMCC 1.16012</strain>
    </source>
</reference>
<protein>
    <submittedName>
        <fullName evidence="7">FAD-binding dehydrogenase</fullName>
    </submittedName>
</protein>